<evidence type="ECO:0000313" key="3">
    <source>
        <dbReference type="Proteomes" id="UP000014974"/>
    </source>
</evidence>
<dbReference type="SUPFAM" id="SSF82171">
    <property type="entry name" value="DPP6 N-terminal domain-like"/>
    <property type="match status" value="1"/>
</dbReference>
<dbReference type="PANTHER" id="PTHR43135">
    <property type="entry name" value="ALPHA-D-RIBOSE 1-METHYLPHOSPHONATE 5-TRIPHOSPHATE DIPHOSPHATASE"/>
    <property type="match status" value="1"/>
</dbReference>
<dbReference type="SUPFAM" id="SSF51338">
    <property type="entry name" value="Composite domain of metallo-dependent hydrolases"/>
    <property type="match status" value="1"/>
</dbReference>
<dbReference type="Proteomes" id="UP000014974">
    <property type="component" value="Unassembled WGS sequence"/>
</dbReference>
<dbReference type="InterPro" id="IPR032466">
    <property type="entry name" value="Metal_Hydrolase"/>
</dbReference>
<dbReference type="InterPro" id="IPR011042">
    <property type="entry name" value="6-blade_b-propeller_TolB-like"/>
</dbReference>
<feature type="domain" description="Amidohydrolase-related" evidence="1">
    <location>
        <begin position="776"/>
        <end position="839"/>
    </location>
</feature>
<proteinExistence type="predicted"/>
<dbReference type="Gene3D" id="2.120.10.30">
    <property type="entry name" value="TolB, C-terminal domain"/>
    <property type="match status" value="2"/>
</dbReference>
<dbReference type="Gene3D" id="3.30.110.90">
    <property type="entry name" value="Amidohydrolase"/>
    <property type="match status" value="1"/>
</dbReference>
<gene>
    <name evidence="2" type="ORF">ADICYQ_3981</name>
</gene>
<dbReference type="Pfam" id="PF07676">
    <property type="entry name" value="PD40"/>
    <property type="match status" value="2"/>
</dbReference>
<protein>
    <submittedName>
        <fullName evidence="2">TolB protein</fullName>
    </submittedName>
</protein>
<comment type="caution">
    <text evidence="2">The sequence shown here is derived from an EMBL/GenBank/DDBJ whole genome shotgun (WGS) entry which is preliminary data.</text>
</comment>
<dbReference type="STRING" id="641524.ADICYQ_3981"/>
<dbReference type="InterPro" id="IPR006680">
    <property type="entry name" value="Amidohydro-rel"/>
</dbReference>
<dbReference type="InterPro" id="IPR011059">
    <property type="entry name" value="Metal-dep_hydrolase_composite"/>
</dbReference>
<dbReference type="PANTHER" id="PTHR43135:SF3">
    <property type="entry name" value="ALPHA-D-RIBOSE 1-METHYLPHOSPHONATE 5-TRIPHOSPHATE DIPHOSPHATASE"/>
    <property type="match status" value="1"/>
</dbReference>
<name>S7VAU7_9BACT</name>
<dbReference type="Pfam" id="PF01979">
    <property type="entry name" value="Amidohydro_1"/>
    <property type="match status" value="1"/>
</dbReference>
<dbReference type="Gene3D" id="3.40.50.10910">
    <property type="entry name" value="Amidohydrolase"/>
    <property type="match status" value="1"/>
</dbReference>
<dbReference type="InterPro" id="IPR051781">
    <property type="entry name" value="Metallo-dep_Hydrolase"/>
</dbReference>
<dbReference type="AlphaFoldDB" id="S7VAU7"/>
<dbReference type="PATRIC" id="fig|641524.5.peg.3949"/>
<evidence type="ECO:0000259" key="1">
    <source>
        <dbReference type="Pfam" id="PF01979"/>
    </source>
</evidence>
<reference evidence="2 3" key="1">
    <citation type="journal article" date="2013" name="Genome Announc.">
        <title>Draft Genome Sequence of Cyclobacterium qasimii Strain M12-11BT, Isolated from Arctic Marine Sediment.</title>
        <authorList>
            <person name="Shivaji S."/>
            <person name="Ara S."/>
            <person name="Singh A."/>
            <person name="Kumar Pinnaka A."/>
        </authorList>
    </citation>
    <scope>NUCLEOTIDE SEQUENCE [LARGE SCALE GENOMIC DNA]</scope>
    <source>
        <strain evidence="2 3">M12-11B</strain>
    </source>
</reference>
<sequence length="890" mass="98810">MSPGGSFQYNRDPNGQIYVIKRYDFENGEIETITGGPGGAARPQISPDGSKLAFVKRVRTKTVLYVHDLKTGEEWPVYDQLNKDQQTAWAIFGVYPGFSWMPQGDELVIWAKGKLQKINTSNLSQSTIPFSVAANLPLAKRVHFEQQIERETFTSKMIRDVSTSPDGKSIVFRALGYAWTKELPNGKPKRLTSGEDFEAEPSFSPDGKKIVFVTWNDLNKGTIAEIELKSKKTTTITQEKGIYRHPSYSQDGKSLVYRKEGGNRDQGRTFTKNPGIYSLNLETGKSKFIIADGDYPSFAEGDDRIFFQTGGKFFGNLTKSLKSVDLNGKDERTHIESKYGNRLVPSPDNKWVAFIHLHKAYVAPLVLNGQTNNLDDNSKSVPVATLDKDAGLYLHWAEDSKTVHWSLGDQYYSKNLNEKFSFLGADTEEENELREEGISIGLSADVDQPEGSIAFTGATIITMEGDEVIKNGTIVTDGSKILAIGETDKIKLPKGAKVYEMNGKTIMPGMVDAHAHIGAFRDGLTVKQNWQLYANLAFGVTTSHDPSANSETVFTLSEMVKNGSLVGPRIFSTGFILYGADGDFKAVINKLEDAKSSIRRTKAFGAGSVKSYNQPRRDQRQQVLQAARELGVNVVPEGGSTFFHNMSMVQDGHTGIEHNIPIAPVYKDVLEFWSQSKVGYTPTLIVNYGGLNGENYWYQKTNVWENEKLLRFTPRGVIDGRSRHRTMAPDEEYENGHILTSKQVNALADKGVKINLGAHGQLQGLGAHWELWSFVQGGMSNHDALKVATINGAEYIGLGKDIGSLKAGKLADLVIMDKNPLDDINNSNTITHTMINGRLYKANTMDEIGNEPKERMPFYWENNLFHEAFPWHESIQSNTHSSCGCSVNAQ</sequence>
<evidence type="ECO:0000313" key="2">
    <source>
        <dbReference type="EMBL" id="EPR67111.1"/>
    </source>
</evidence>
<dbReference type="EMBL" id="ATNM01000136">
    <property type="protein sequence ID" value="EPR67111.1"/>
    <property type="molecule type" value="Genomic_DNA"/>
</dbReference>
<dbReference type="eggNOG" id="COG1228">
    <property type="taxonomic scope" value="Bacteria"/>
</dbReference>
<dbReference type="eggNOG" id="COG0823">
    <property type="taxonomic scope" value="Bacteria"/>
</dbReference>
<dbReference type="Gene3D" id="2.30.40.10">
    <property type="entry name" value="Urease, subunit C, domain 1"/>
    <property type="match status" value="1"/>
</dbReference>
<dbReference type="GO" id="GO:0016810">
    <property type="term" value="F:hydrolase activity, acting on carbon-nitrogen (but not peptide) bonds"/>
    <property type="evidence" value="ECO:0007669"/>
    <property type="project" value="InterPro"/>
</dbReference>
<accession>S7VAU7</accession>
<dbReference type="Gene3D" id="1.20.58.520">
    <property type="entry name" value="Amidohydrolase"/>
    <property type="match status" value="1"/>
</dbReference>
<dbReference type="InterPro" id="IPR011659">
    <property type="entry name" value="WD40"/>
</dbReference>
<dbReference type="SUPFAM" id="SSF51556">
    <property type="entry name" value="Metallo-dependent hydrolases"/>
    <property type="match status" value="1"/>
</dbReference>
<organism evidence="2 3">
    <name type="scientific">Cyclobacterium qasimii M12-11B</name>
    <dbReference type="NCBI Taxonomy" id="641524"/>
    <lineage>
        <taxon>Bacteria</taxon>
        <taxon>Pseudomonadati</taxon>
        <taxon>Bacteroidota</taxon>
        <taxon>Cytophagia</taxon>
        <taxon>Cytophagales</taxon>
        <taxon>Cyclobacteriaceae</taxon>
        <taxon>Cyclobacterium</taxon>
    </lineage>
</organism>